<dbReference type="GO" id="GO:0016491">
    <property type="term" value="F:oxidoreductase activity"/>
    <property type="evidence" value="ECO:0007669"/>
    <property type="project" value="UniProtKB-KW"/>
</dbReference>
<dbReference type="SUPFAM" id="SSF51905">
    <property type="entry name" value="FAD/NAD(P)-binding domain"/>
    <property type="match status" value="1"/>
</dbReference>
<organism evidence="7 8">
    <name type="scientific">Shewanella surugensis</name>
    <dbReference type="NCBI Taxonomy" id="212020"/>
    <lineage>
        <taxon>Bacteria</taxon>
        <taxon>Pseudomonadati</taxon>
        <taxon>Pseudomonadota</taxon>
        <taxon>Gammaproteobacteria</taxon>
        <taxon>Alteromonadales</taxon>
        <taxon>Shewanellaceae</taxon>
        <taxon>Shewanella</taxon>
    </lineage>
</organism>
<keyword evidence="4 7" id="KW-0560">Oxidoreductase</keyword>
<dbReference type="Pfam" id="PF01266">
    <property type="entry name" value="DAO"/>
    <property type="match status" value="1"/>
</dbReference>
<comment type="caution">
    <text evidence="7">The sequence shown here is derived from an EMBL/GenBank/DDBJ whole genome shotgun (WGS) entry which is preliminary data.</text>
</comment>
<comment type="cofactor">
    <cofactor evidence="1">
        <name>FAD</name>
        <dbReference type="ChEBI" id="CHEBI:57692"/>
    </cofactor>
</comment>
<dbReference type="NCBIfam" id="NF008726">
    <property type="entry name" value="PRK11728.1"/>
    <property type="match status" value="1"/>
</dbReference>
<evidence type="ECO:0000256" key="3">
    <source>
        <dbReference type="ARBA" id="ARBA00022827"/>
    </source>
</evidence>
<evidence type="ECO:0000313" key="8">
    <source>
        <dbReference type="Proteomes" id="UP001203423"/>
    </source>
</evidence>
<feature type="domain" description="FAD dependent oxidoreductase" evidence="6">
    <location>
        <begin position="19"/>
        <end position="405"/>
    </location>
</feature>
<dbReference type="Gene3D" id="3.50.50.60">
    <property type="entry name" value="FAD/NAD(P)-binding domain"/>
    <property type="match status" value="1"/>
</dbReference>
<name>A0ABT0LBU4_9GAMM</name>
<dbReference type="PANTHER" id="PTHR43104">
    <property type="entry name" value="L-2-HYDROXYGLUTARATE DEHYDROGENASE, MITOCHONDRIAL"/>
    <property type="match status" value="1"/>
</dbReference>
<keyword evidence="3" id="KW-0274">FAD</keyword>
<evidence type="ECO:0000313" key="7">
    <source>
        <dbReference type="EMBL" id="MCL1124827.1"/>
    </source>
</evidence>
<proteinExistence type="inferred from homology"/>
<comment type="similarity">
    <text evidence="5">Belongs to the L2HGDH family.</text>
</comment>
<dbReference type="EC" id="1.1.3.-" evidence="7"/>
<evidence type="ECO:0000256" key="5">
    <source>
        <dbReference type="ARBA" id="ARBA00037941"/>
    </source>
</evidence>
<accession>A0ABT0LBU4</accession>
<dbReference type="Proteomes" id="UP001203423">
    <property type="component" value="Unassembled WGS sequence"/>
</dbReference>
<reference evidence="7 8" key="1">
    <citation type="submission" date="2022-01" db="EMBL/GenBank/DDBJ databases">
        <title>Whole genome-based taxonomy of the Shewanellaceae.</title>
        <authorList>
            <person name="Martin-Rodriguez A.J."/>
        </authorList>
    </citation>
    <scope>NUCLEOTIDE SEQUENCE [LARGE SCALE GENOMIC DNA]</scope>
    <source>
        <strain evidence="7 8">DSM 17177</strain>
    </source>
</reference>
<evidence type="ECO:0000256" key="1">
    <source>
        <dbReference type="ARBA" id="ARBA00001974"/>
    </source>
</evidence>
<keyword evidence="2" id="KW-0285">Flavoprotein</keyword>
<gene>
    <name evidence="7" type="primary">lhgO</name>
    <name evidence="7" type="ORF">L2764_10170</name>
</gene>
<keyword evidence="8" id="KW-1185">Reference proteome</keyword>
<evidence type="ECO:0000256" key="4">
    <source>
        <dbReference type="ARBA" id="ARBA00023002"/>
    </source>
</evidence>
<dbReference type="PANTHER" id="PTHR43104:SF2">
    <property type="entry name" value="L-2-HYDROXYGLUTARATE DEHYDROGENASE, MITOCHONDRIAL"/>
    <property type="match status" value="1"/>
</dbReference>
<protein>
    <submittedName>
        <fullName evidence="7">L-2-hydroxyglutarate oxidase</fullName>
        <ecNumber evidence="7">1.1.3.-</ecNumber>
    </submittedName>
</protein>
<evidence type="ECO:0000256" key="2">
    <source>
        <dbReference type="ARBA" id="ARBA00022630"/>
    </source>
</evidence>
<dbReference type="Gene3D" id="3.30.9.10">
    <property type="entry name" value="D-Amino Acid Oxidase, subunit A, domain 2"/>
    <property type="match status" value="1"/>
</dbReference>
<dbReference type="InterPro" id="IPR006076">
    <property type="entry name" value="FAD-dep_OxRdtase"/>
</dbReference>
<dbReference type="RefSeq" id="WP_248940105.1">
    <property type="nucleotide sequence ID" value="NZ_JAKIKS010000032.1"/>
</dbReference>
<evidence type="ECO:0000259" key="6">
    <source>
        <dbReference type="Pfam" id="PF01266"/>
    </source>
</evidence>
<dbReference type="InterPro" id="IPR036188">
    <property type="entry name" value="FAD/NAD-bd_sf"/>
</dbReference>
<sequence length="409" mass="45699">MALASHLVEQSQREQNKHDIVVVGAGIVGIATACELQRRQPQANILVLEKESAVALHQTGRNSGVIHAGVYYAPGSLKAQFCTQGNRETKAFCLKHDIPFEECGKLIVATQMVELTQLDALKERCQANGIEAIRLNAAELKEKEPNIIGFAALWVADSAIVNYQQIVQVMAKEFVLQGGEIRFEQTILSIKEHECVQVQCQNSLINADQLICCAGLMADKLVSLCGIEADFRILPFKGEYFLLNAKHNSVVNHLIYPVPDPKLPFLGVHLTKMIDGTVTVGPNAVLSMKREGYEKWDWDLKECLQMFCYVGFWRVMAKYWRSVLTEVKNSLSTRGYLKRVNQYCPSIERADLQSYPCGIRAQAVSMQGELLSDFHFQSSKRTFHVCNAPSPAATSALPIARYIVDHIEK</sequence>
<dbReference type="EMBL" id="JAKIKS010000032">
    <property type="protein sequence ID" value="MCL1124827.1"/>
    <property type="molecule type" value="Genomic_DNA"/>
</dbReference>